<dbReference type="EMBL" id="JASPKZ010000825">
    <property type="protein sequence ID" value="KAJ9599272.1"/>
    <property type="molecule type" value="Genomic_DNA"/>
</dbReference>
<comment type="caution">
    <text evidence="2">The sequence shown here is derived from an EMBL/GenBank/DDBJ whole genome shotgun (WGS) entry which is preliminary data.</text>
</comment>
<proteinExistence type="predicted"/>
<keyword evidence="3" id="KW-1185">Reference proteome</keyword>
<dbReference type="Proteomes" id="UP001233999">
    <property type="component" value="Unassembled WGS sequence"/>
</dbReference>
<evidence type="ECO:0000313" key="2">
    <source>
        <dbReference type="EMBL" id="KAJ9599272.1"/>
    </source>
</evidence>
<sequence>MGFDSMDWADSDSGGGTGDDAATEPLVSSPSPSPPPPPPKPAVQLQYLKPPPERYGIHRHPNVIKGKQKSSTN</sequence>
<feature type="non-terminal residue" evidence="2">
    <location>
        <position position="73"/>
    </location>
</feature>
<evidence type="ECO:0000313" key="3">
    <source>
        <dbReference type="Proteomes" id="UP001233999"/>
    </source>
</evidence>
<feature type="region of interest" description="Disordered" evidence="1">
    <location>
        <begin position="1"/>
        <end position="73"/>
    </location>
</feature>
<organism evidence="2 3">
    <name type="scientific">Diploptera punctata</name>
    <name type="common">Pacific beetle cockroach</name>
    <dbReference type="NCBI Taxonomy" id="6984"/>
    <lineage>
        <taxon>Eukaryota</taxon>
        <taxon>Metazoa</taxon>
        <taxon>Ecdysozoa</taxon>
        <taxon>Arthropoda</taxon>
        <taxon>Hexapoda</taxon>
        <taxon>Insecta</taxon>
        <taxon>Pterygota</taxon>
        <taxon>Neoptera</taxon>
        <taxon>Polyneoptera</taxon>
        <taxon>Dictyoptera</taxon>
        <taxon>Blattodea</taxon>
        <taxon>Blaberoidea</taxon>
        <taxon>Blaberidae</taxon>
        <taxon>Diplopterinae</taxon>
        <taxon>Diploptera</taxon>
    </lineage>
</organism>
<reference evidence="2" key="1">
    <citation type="journal article" date="2023" name="IScience">
        <title>Live-bearing cockroach genome reveals convergent evolutionary mechanisms linked to viviparity in insects and beyond.</title>
        <authorList>
            <person name="Fouks B."/>
            <person name="Harrison M.C."/>
            <person name="Mikhailova A.A."/>
            <person name="Marchal E."/>
            <person name="English S."/>
            <person name="Carruthers M."/>
            <person name="Jennings E.C."/>
            <person name="Chiamaka E.L."/>
            <person name="Frigard R.A."/>
            <person name="Pippel M."/>
            <person name="Attardo G.M."/>
            <person name="Benoit J.B."/>
            <person name="Bornberg-Bauer E."/>
            <person name="Tobe S.S."/>
        </authorList>
    </citation>
    <scope>NUCLEOTIDE SEQUENCE</scope>
    <source>
        <strain evidence="2">Stay&amp;Tobe</strain>
    </source>
</reference>
<name>A0AAD8AHS5_DIPPU</name>
<feature type="compositionally biased region" description="Pro residues" evidence="1">
    <location>
        <begin position="31"/>
        <end position="41"/>
    </location>
</feature>
<gene>
    <name evidence="2" type="ORF">L9F63_010274</name>
</gene>
<protein>
    <submittedName>
        <fullName evidence="2">Uncharacterized protein</fullName>
    </submittedName>
</protein>
<feature type="compositionally biased region" description="Basic residues" evidence="1">
    <location>
        <begin position="57"/>
        <end position="73"/>
    </location>
</feature>
<evidence type="ECO:0000256" key="1">
    <source>
        <dbReference type="SAM" id="MobiDB-lite"/>
    </source>
</evidence>
<reference evidence="2" key="2">
    <citation type="submission" date="2023-05" db="EMBL/GenBank/DDBJ databases">
        <authorList>
            <person name="Fouks B."/>
        </authorList>
    </citation>
    <scope>NUCLEOTIDE SEQUENCE</scope>
    <source>
        <strain evidence="2">Stay&amp;Tobe</strain>
        <tissue evidence="2">Testes</tissue>
    </source>
</reference>
<dbReference type="AlphaFoldDB" id="A0AAD8AHS5"/>
<accession>A0AAD8AHS5</accession>